<keyword evidence="6" id="KW-1133">Transmembrane helix</keyword>
<comment type="catalytic activity">
    <reaction evidence="1 6">
        <text>Cleavage of hydrophobic, N-terminal signal or leader sequences from secreted and periplasmic proteins.</text>
        <dbReference type="EC" id="3.4.21.89"/>
    </reaction>
</comment>
<dbReference type="Proteomes" id="UP000740557">
    <property type="component" value="Unassembled WGS sequence"/>
</dbReference>
<comment type="similarity">
    <text evidence="2 6">Belongs to the peptidase S26 family.</text>
</comment>
<dbReference type="Gene3D" id="2.10.109.10">
    <property type="entry name" value="Umud Fragment, subunit A"/>
    <property type="match status" value="1"/>
</dbReference>
<dbReference type="PANTHER" id="PTHR43390:SF1">
    <property type="entry name" value="CHLOROPLAST PROCESSING PEPTIDASE"/>
    <property type="match status" value="1"/>
</dbReference>
<proteinExistence type="inferred from homology"/>
<protein>
    <recommendedName>
        <fullName evidence="3 6">Signal peptidase I</fullName>
        <ecNumber evidence="3 6">3.4.21.89</ecNumber>
    </recommendedName>
</protein>
<dbReference type="GO" id="GO:0006465">
    <property type="term" value="P:signal peptide processing"/>
    <property type="evidence" value="ECO:0007669"/>
    <property type="project" value="InterPro"/>
</dbReference>
<evidence type="ECO:0000256" key="1">
    <source>
        <dbReference type="ARBA" id="ARBA00000677"/>
    </source>
</evidence>
<keyword evidence="6" id="KW-0645">Protease</keyword>
<gene>
    <name evidence="8" type="primary">lepB</name>
    <name evidence="8" type="ORF">KC980_00010</name>
</gene>
<dbReference type="CDD" id="cd06530">
    <property type="entry name" value="S26_SPase_I"/>
    <property type="match status" value="1"/>
</dbReference>
<evidence type="ECO:0000256" key="6">
    <source>
        <dbReference type="RuleBase" id="RU362042"/>
    </source>
</evidence>
<dbReference type="PROSITE" id="PS00760">
    <property type="entry name" value="SPASE_I_2"/>
    <property type="match status" value="1"/>
</dbReference>
<dbReference type="GO" id="GO:0016020">
    <property type="term" value="C:membrane"/>
    <property type="evidence" value="ECO:0007669"/>
    <property type="project" value="UniProtKB-SubCell"/>
</dbReference>
<dbReference type="EC" id="3.4.21.89" evidence="3 6"/>
<dbReference type="InterPro" id="IPR019533">
    <property type="entry name" value="Peptidase_S26"/>
</dbReference>
<comment type="caution">
    <text evidence="8">The sequence shown here is derived from an EMBL/GenBank/DDBJ whole genome shotgun (WGS) entry which is preliminary data.</text>
</comment>
<dbReference type="PANTHER" id="PTHR43390">
    <property type="entry name" value="SIGNAL PEPTIDASE I"/>
    <property type="match status" value="1"/>
</dbReference>
<dbReference type="InterPro" id="IPR019757">
    <property type="entry name" value="Pept_S26A_signal_pept_1_Lys-AS"/>
</dbReference>
<evidence type="ECO:0000256" key="4">
    <source>
        <dbReference type="ARBA" id="ARBA00022801"/>
    </source>
</evidence>
<evidence type="ECO:0000256" key="2">
    <source>
        <dbReference type="ARBA" id="ARBA00009370"/>
    </source>
</evidence>
<evidence type="ECO:0000256" key="3">
    <source>
        <dbReference type="ARBA" id="ARBA00013208"/>
    </source>
</evidence>
<dbReference type="NCBIfam" id="TIGR02227">
    <property type="entry name" value="sigpep_I_bact"/>
    <property type="match status" value="1"/>
</dbReference>
<keyword evidence="4 6" id="KW-0378">Hydrolase</keyword>
<reference evidence="8" key="2">
    <citation type="journal article" date="2021" name="Microbiome">
        <title>Successional dynamics and alternative stable states in a saline activated sludge microbial community over 9 years.</title>
        <authorList>
            <person name="Wang Y."/>
            <person name="Ye J."/>
            <person name="Ju F."/>
            <person name="Liu L."/>
            <person name="Boyd J.A."/>
            <person name="Deng Y."/>
            <person name="Parks D.H."/>
            <person name="Jiang X."/>
            <person name="Yin X."/>
            <person name="Woodcroft B.J."/>
            <person name="Tyson G.W."/>
            <person name="Hugenholtz P."/>
            <person name="Polz M.F."/>
            <person name="Zhang T."/>
        </authorList>
    </citation>
    <scope>NUCLEOTIDE SEQUENCE</scope>
    <source>
        <strain evidence="8">HKST-UBA79</strain>
    </source>
</reference>
<dbReference type="Pfam" id="PF10502">
    <property type="entry name" value="Peptidase_S26"/>
    <property type="match status" value="1"/>
</dbReference>
<feature type="domain" description="Peptidase S26" evidence="7">
    <location>
        <begin position="36"/>
        <end position="199"/>
    </location>
</feature>
<feature type="transmembrane region" description="Helical" evidence="6">
    <location>
        <begin position="37"/>
        <end position="57"/>
    </location>
</feature>
<organism evidence="8 9">
    <name type="scientific">candidate division WWE3 bacterium</name>
    <dbReference type="NCBI Taxonomy" id="2053526"/>
    <lineage>
        <taxon>Bacteria</taxon>
        <taxon>Katanobacteria</taxon>
    </lineage>
</organism>
<evidence type="ECO:0000313" key="8">
    <source>
        <dbReference type="EMBL" id="MCA9307877.1"/>
    </source>
</evidence>
<feature type="active site" evidence="5">
    <location>
        <position position="65"/>
    </location>
</feature>
<reference evidence="8" key="1">
    <citation type="submission" date="2020-04" db="EMBL/GenBank/DDBJ databases">
        <authorList>
            <person name="Zhang T."/>
        </authorList>
    </citation>
    <scope>NUCLEOTIDE SEQUENCE</scope>
    <source>
        <strain evidence="8">HKST-UBA79</strain>
    </source>
</reference>
<dbReference type="EMBL" id="JAGQNX010000001">
    <property type="protein sequence ID" value="MCA9307877.1"/>
    <property type="molecule type" value="Genomic_DNA"/>
</dbReference>
<sequence>MNSDNDSINSLHGDNVTNSYDFSKKPSNDFASFFSETIETIITTVVILLVLNFWVAFPEVVSGASMEPGITNGERIYVERLTKHFSGFSRGDIVVLNPPGNDREDYIKRIIALPGEIINISDCEILITSNAQKFKLDEPYLADGVCTQGGNSIKEGRALKLKDNEYVLLGDNRPRSVDSRVFGPVTYDRIKGKLFLRFWPPAKFTIY</sequence>
<dbReference type="AlphaFoldDB" id="A0A955J1Z8"/>
<feature type="active site" evidence="5">
    <location>
        <position position="108"/>
    </location>
</feature>
<comment type="subcellular location">
    <subcellularLocation>
        <location evidence="6">Membrane</location>
        <topology evidence="6">Single-pass type II membrane protein</topology>
    </subcellularLocation>
</comment>
<dbReference type="GO" id="GO:0004252">
    <property type="term" value="F:serine-type endopeptidase activity"/>
    <property type="evidence" value="ECO:0007669"/>
    <property type="project" value="InterPro"/>
</dbReference>
<dbReference type="GO" id="GO:0009003">
    <property type="term" value="F:signal peptidase activity"/>
    <property type="evidence" value="ECO:0007669"/>
    <property type="project" value="UniProtKB-EC"/>
</dbReference>
<evidence type="ECO:0000256" key="5">
    <source>
        <dbReference type="PIRSR" id="PIRSR600223-1"/>
    </source>
</evidence>
<accession>A0A955J1Z8</accession>
<keyword evidence="6" id="KW-0472">Membrane</keyword>
<keyword evidence="6" id="KW-0812">Transmembrane</keyword>
<name>A0A955J1Z8_UNCKA</name>
<dbReference type="InterPro" id="IPR000223">
    <property type="entry name" value="Pept_S26A_signal_pept_1"/>
</dbReference>
<dbReference type="PRINTS" id="PR00727">
    <property type="entry name" value="LEADERPTASE"/>
</dbReference>
<dbReference type="SUPFAM" id="SSF51306">
    <property type="entry name" value="LexA/Signal peptidase"/>
    <property type="match status" value="1"/>
</dbReference>
<dbReference type="InterPro" id="IPR036286">
    <property type="entry name" value="LexA/Signal_pep-like_sf"/>
</dbReference>
<evidence type="ECO:0000259" key="7">
    <source>
        <dbReference type="Pfam" id="PF10502"/>
    </source>
</evidence>
<evidence type="ECO:0000313" key="9">
    <source>
        <dbReference type="Proteomes" id="UP000740557"/>
    </source>
</evidence>